<evidence type="ECO:0000259" key="2">
    <source>
        <dbReference type="Pfam" id="PF20700"/>
    </source>
</evidence>
<proteinExistence type="predicted"/>
<gene>
    <name evidence="3" type="ORF">Bpfe_012418</name>
</gene>
<sequence length="222" mass="24567">MPRPKGRRRLEKLNKARNVMLSGKLRGNSSRPSLGPASEGQRGASRSKLDRLSINTDVPSAIDLDLQETEQLWTIANTNQLTDLMSDALCPNCFQSSLTIRVIKDENMGFASKLKLCCSSCGYTKSKFSSPIIHKSNCSSVAFEINTKMVLYSHEIGKGFTSLQTFSSVLGISGISQRAFKDHDNKITDCEVESGEDMLYRTANAIRQGYAETDDDIREAIE</sequence>
<reference evidence="3" key="2">
    <citation type="submission" date="2023-04" db="EMBL/GenBank/DDBJ databases">
        <authorList>
            <person name="Bu L."/>
            <person name="Lu L."/>
            <person name="Laidemitt M.R."/>
            <person name="Zhang S.M."/>
            <person name="Mutuku M."/>
            <person name="Mkoji G."/>
            <person name="Steinauer M."/>
            <person name="Loker E.S."/>
        </authorList>
    </citation>
    <scope>NUCLEOTIDE SEQUENCE</scope>
    <source>
        <strain evidence="3">KasaAsao</strain>
        <tissue evidence="3">Whole Snail</tissue>
    </source>
</reference>
<accession>A0AAD8BNX9</accession>
<dbReference type="AlphaFoldDB" id="A0AAD8BNX9"/>
<dbReference type="InterPro" id="IPR049012">
    <property type="entry name" value="Mutator_transp_dom"/>
</dbReference>
<evidence type="ECO:0000313" key="3">
    <source>
        <dbReference type="EMBL" id="KAK0058094.1"/>
    </source>
</evidence>
<dbReference type="EMBL" id="JASAOG010000050">
    <property type="protein sequence ID" value="KAK0058094.1"/>
    <property type="molecule type" value="Genomic_DNA"/>
</dbReference>
<feature type="domain" description="Mutator-like transposase" evidence="2">
    <location>
        <begin position="93"/>
        <end position="189"/>
    </location>
</feature>
<comment type="caution">
    <text evidence="3">The sequence shown here is derived from an EMBL/GenBank/DDBJ whole genome shotgun (WGS) entry which is preliminary data.</text>
</comment>
<name>A0AAD8BNX9_BIOPF</name>
<dbReference type="Pfam" id="PF20700">
    <property type="entry name" value="Mutator"/>
    <property type="match status" value="1"/>
</dbReference>
<keyword evidence="4" id="KW-1185">Reference proteome</keyword>
<evidence type="ECO:0000256" key="1">
    <source>
        <dbReference type="SAM" id="MobiDB-lite"/>
    </source>
</evidence>
<feature type="region of interest" description="Disordered" evidence="1">
    <location>
        <begin position="18"/>
        <end position="50"/>
    </location>
</feature>
<protein>
    <submittedName>
        <fullName evidence="3">Tubulin beta chain-like isoform X1</fullName>
    </submittedName>
</protein>
<evidence type="ECO:0000313" key="4">
    <source>
        <dbReference type="Proteomes" id="UP001233172"/>
    </source>
</evidence>
<reference evidence="3" key="1">
    <citation type="journal article" date="2023" name="PLoS Negl. Trop. Dis.">
        <title>A genome sequence for Biomphalaria pfeifferi, the major vector snail for the human-infecting parasite Schistosoma mansoni.</title>
        <authorList>
            <person name="Bu L."/>
            <person name="Lu L."/>
            <person name="Laidemitt M.R."/>
            <person name="Zhang S.M."/>
            <person name="Mutuku M."/>
            <person name="Mkoji G."/>
            <person name="Steinauer M."/>
            <person name="Loker E.S."/>
        </authorList>
    </citation>
    <scope>NUCLEOTIDE SEQUENCE</scope>
    <source>
        <strain evidence="3">KasaAsao</strain>
    </source>
</reference>
<dbReference type="Proteomes" id="UP001233172">
    <property type="component" value="Unassembled WGS sequence"/>
</dbReference>
<organism evidence="3 4">
    <name type="scientific">Biomphalaria pfeifferi</name>
    <name type="common">Bloodfluke planorb</name>
    <name type="synonym">Freshwater snail</name>
    <dbReference type="NCBI Taxonomy" id="112525"/>
    <lineage>
        <taxon>Eukaryota</taxon>
        <taxon>Metazoa</taxon>
        <taxon>Spiralia</taxon>
        <taxon>Lophotrochozoa</taxon>
        <taxon>Mollusca</taxon>
        <taxon>Gastropoda</taxon>
        <taxon>Heterobranchia</taxon>
        <taxon>Euthyneura</taxon>
        <taxon>Panpulmonata</taxon>
        <taxon>Hygrophila</taxon>
        <taxon>Lymnaeoidea</taxon>
        <taxon>Planorbidae</taxon>
        <taxon>Biomphalaria</taxon>
    </lineage>
</organism>